<dbReference type="GO" id="GO:0009254">
    <property type="term" value="P:peptidoglycan turnover"/>
    <property type="evidence" value="ECO:0007669"/>
    <property type="project" value="TreeGrafter"/>
</dbReference>
<proteinExistence type="inferred from homology"/>
<evidence type="ECO:0000256" key="6">
    <source>
        <dbReference type="SAM" id="MobiDB-lite"/>
    </source>
</evidence>
<comment type="similarity">
    <text evidence="2">Belongs to the glycosyl hydrolase 3 family.</text>
</comment>
<organism evidence="9 10">
    <name type="scientific">Mobilicoccus pelagius NBRC 104925</name>
    <dbReference type="NCBI Taxonomy" id="1089455"/>
    <lineage>
        <taxon>Bacteria</taxon>
        <taxon>Bacillati</taxon>
        <taxon>Actinomycetota</taxon>
        <taxon>Actinomycetes</taxon>
        <taxon>Micrococcales</taxon>
        <taxon>Dermatophilaceae</taxon>
        <taxon>Mobilicoccus</taxon>
    </lineage>
</organism>
<dbReference type="InterPro" id="IPR036881">
    <property type="entry name" value="Glyco_hydro_3_C_sf"/>
</dbReference>
<protein>
    <recommendedName>
        <fullName evidence="3">beta-N-acetylhexosaminidase</fullName>
        <ecNumber evidence="3">3.2.1.52</ecNumber>
    </recommendedName>
</protein>
<evidence type="ECO:0000259" key="7">
    <source>
        <dbReference type="Pfam" id="PF00933"/>
    </source>
</evidence>
<gene>
    <name evidence="9" type="primary">nagA</name>
    <name evidence="9" type="ORF">MOPEL_001_00320</name>
</gene>
<dbReference type="PROSITE" id="PS51318">
    <property type="entry name" value="TAT"/>
    <property type="match status" value="1"/>
</dbReference>
<dbReference type="RefSeq" id="WP_009480848.1">
    <property type="nucleotide sequence ID" value="NZ_BAFE01000001.1"/>
</dbReference>
<dbReference type="Pfam" id="PF00933">
    <property type="entry name" value="Glyco_hydro_3"/>
    <property type="match status" value="1"/>
</dbReference>
<feature type="domain" description="Glycoside hydrolase family 3 N-terminal" evidence="7">
    <location>
        <begin position="68"/>
        <end position="407"/>
    </location>
</feature>
<dbReference type="InterPro" id="IPR002772">
    <property type="entry name" value="Glyco_hydro_3_C"/>
</dbReference>
<dbReference type="EMBL" id="BAFE01000001">
    <property type="protein sequence ID" value="GAB46914.1"/>
    <property type="molecule type" value="Genomic_DNA"/>
</dbReference>
<dbReference type="InterPro" id="IPR006311">
    <property type="entry name" value="TAT_signal"/>
</dbReference>
<dbReference type="InterPro" id="IPR017853">
    <property type="entry name" value="GH"/>
</dbReference>
<feature type="domain" description="Glycoside hydrolase family 3 C-terminal" evidence="8">
    <location>
        <begin position="448"/>
        <end position="604"/>
    </location>
</feature>
<comment type="catalytic activity">
    <reaction evidence="1">
        <text>Hydrolysis of terminal non-reducing N-acetyl-D-hexosamine residues in N-acetyl-beta-D-hexosaminides.</text>
        <dbReference type="EC" id="3.2.1.52"/>
    </reaction>
</comment>
<dbReference type="InterPro" id="IPR036962">
    <property type="entry name" value="Glyco_hydro_3_N_sf"/>
</dbReference>
<name>H5UMF6_9MICO</name>
<dbReference type="SUPFAM" id="SSF52279">
    <property type="entry name" value="Beta-D-glucan exohydrolase, C-terminal domain"/>
    <property type="match status" value="1"/>
</dbReference>
<dbReference type="InterPro" id="IPR050226">
    <property type="entry name" value="NagZ_Beta-hexosaminidase"/>
</dbReference>
<dbReference type="FunFam" id="3.20.20.300:FF:000014">
    <property type="entry name" value="Beta-hexosaminidase, lipoprotein"/>
    <property type="match status" value="1"/>
</dbReference>
<dbReference type="Gene3D" id="3.40.50.1700">
    <property type="entry name" value="Glycoside hydrolase family 3 C-terminal domain"/>
    <property type="match status" value="1"/>
</dbReference>
<dbReference type="eggNOG" id="COG1472">
    <property type="taxonomic scope" value="Bacteria"/>
</dbReference>
<evidence type="ECO:0000256" key="4">
    <source>
        <dbReference type="ARBA" id="ARBA00022801"/>
    </source>
</evidence>
<dbReference type="Gene3D" id="3.20.20.300">
    <property type="entry name" value="Glycoside hydrolase, family 3, N-terminal domain"/>
    <property type="match status" value="1"/>
</dbReference>
<evidence type="ECO:0000256" key="2">
    <source>
        <dbReference type="ARBA" id="ARBA00005336"/>
    </source>
</evidence>
<evidence type="ECO:0000259" key="8">
    <source>
        <dbReference type="Pfam" id="PF01915"/>
    </source>
</evidence>
<dbReference type="PANTHER" id="PTHR30480:SF13">
    <property type="entry name" value="BETA-HEXOSAMINIDASE"/>
    <property type="match status" value="1"/>
</dbReference>
<reference evidence="9 10" key="1">
    <citation type="submission" date="2012-02" db="EMBL/GenBank/DDBJ databases">
        <title>Whole genome shotgun sequence of Mobilicoccus pelagius NBRC 104925.</title>
        <authorList>
            <person name="Yoshida Y."/>
            <person name="Hosoyama A."/>
            <person name="Tsuchikane K."/>
            <person name="Katsumata H."/>
            <person name="Yamazaki S."/>
            <person name="Fujita N."/>
        </authorList>
    </citation>
    <scope>NUCLEOTIDE SEQUENCE [LARGE SCALE GENOMIC DNA]</scope>
    <source>
        <strain evidence="9 10">NBRC 104925</strain>
    </source>
</reference>
<dbReference type="InterPro" id="IPR001764">
    <property type="entry name" value="Glyco_hydro_3_N"/>
</dbReference>
<dbReference type="GO" id="GO:0005975">
    <property type="term" value="P:carbohydrate metabolic process"/>
    <property type="evidence" value="ECO:0007669"/>
    <property type="project" value="InterPro"/>
</dbReference>
<dbReference type="OrthoDB" id="9805821at2"/>
<keyword evidence="10" id="KW-1185">Reference proteome</keyword>
<keyword evidence="5" id="KW-0326">Glycosidase</keyword>
<dbReference type="PRINTS" id="PR00133">
    <property type="entry name" value="GLHYDRLASE3"/>
</dbReference>
<dbReference type="GO" id="GO:0004563">
    <property type="term" value="F:beta-N-acetylhexosaminidase activity"/>
    <property type="evidence" value="ECO:0007669"/>
    <property type="project" value="UniProtKB-EC"/>
</dbReference>
<evidence type="ECO:0000256" key="5">
    <source>
        <dbReference type="ARBA" id="ARBA00023295"/>
    </source>
</evidence>
<dbReference type="EC" id="3.2.1.52" evidence="3"/>
<evidence type="ECO:0000256" key="1">
    <source>
        <dbReference type="ARBA" id="ARBA00001231"/>
    </source>
</evidence>
<evidence type="ECO:0000313" key="10">
    <source>
        <dbReference type="Proteomes" id="UP000004367"/>
    </source>
</evidence>
<evidence type="ECO:0000256" key="3">
    <source>
        <dbReference type="ARBA" id="ARBA00012663"/>
    </source>
</evidence>
<dbReference type="Proteomes" id="UP000004367">
    <property type="component" value="Unassembled WGS sequence"/>
</dbReference>
<dbReference type="STRING" id="1089455.MOPEL_001_00320"/>
<sequence length="624" mass="65510">MPQIDRRAVLQGLALGSAALPFAAAPDAAVAATTGHRPTPPPVSDEVTLPGSAPRHRAWARRVLRRMTVEEKVGQLFTCYVHGASATDVTDEEAAKNLTMFGVRTGAEAVAKYHLGGILYFAWSNNVNDPRQIARLSNGLQKAALAARVPVPLTISVDQEQGVVTRIGPPATLFPGAMALGATRNSGDAMAAGRVTAAELRAMGVTMDFAPDADVNVNPANPIIGVRSAGSDPSLVSAVVKAQVAGLQAPHGVSAAIKHFPGHGDTAVDSHVGLPTITHDLDEWTRVDLPPFAAGIHAGVDVVMSGHLVVPALDASGDPATLSRPILTGLLRERLGFRGLVATDGLMMAGVRQKYGDDEVAVRAILAGADMLVQSPDVPTAYTAVLEAVRAGRIPMRRLDESVLRHLQLKAVRGVVARPIVDEAAVGRIVGRPDHRRIAARVSDDSTTLLRNEGVLPARVRGRRIALVGWSSGETTHDVLESALRVRGATVTRATTGATPTPAQIEAAVGATRLADAVLVTTYNVAADSPQMRLVEALRATGRPIVVAAVRNPYDIAHLPQVDAYLATYSWVPVALESLVRTLVGENDPRGRLPVDIPAADGSVLFRRGSGLGYRGPASTSRGR</sequence>
<accession>H5UMF6</accession>
<dbReference type="AlphaFoldDB" id="H5UMF6"/>
<dbReference type="Pfam" id="PF01915">
    <property type="entry name" value="Glyco_hydro_3_C"/>
    <property type="match status" value="1"/>
</dbReference>
<keyword evidence="4" id="KW-0378">Hydrolase</keyword>
<evidence type="ECO:0000313" key="9">
    <source>
        <dbReference type="EMBL" id="GAB46914.1"/>
    </source>
</evidence>
<feature type="region of interest" description="Disordered" evidence="6">
    <location>
        <begin position="32"/>
        <end position="51"/>
    </location>
</feature>
<dbReference type="SUPFAM" id="SSF51445">
    <property type="entry name" value="(Trans)glycosidases"/>
    <property type="match status" value="1"/>
</dbReference>
<dbReference type="PANTHER" id="PTHR30480">
    <property type="entry name" value="BETA-HEXOSAMINIDASE-RELATED"/>
    <property type="match status" value="1"/>
</dbReference>
<comment type="caution">
    <text evidence="9">The sequence shown here is derived from an EMBL/GenBank/DDBJ whole genome shotgun (WGS) entry which is preliminary data.</text>
</comment>